<evidence type="ECO:0000256" key="1">
    <source>
        <dbReference type="ARBA" id="ARBA00004123"/>
    </source>
</evidence>
<dbReference type="GO" id="GO:0005669">
    <property type="term" value="C:transcription factor TFIID complex"/>
    <property type="evidence" value="ECO:0007669"/>
    <property type="project" value="InterPro"/>
</dbReference>
<evidence type="ECO:0000256" key="4">
    <source>
        <dbReference type="ARBA" id="ARBA00023163"/>
    </source>
</evidence>
<reference evidence="8" key="1">
    <citation type="submission" date="2022-07" db="EMBL/GenBank/DDBJ databases">
        <title>Fungi with potential for degradation of polypropylene.</title>
        <authorList>
            <person name="Gostincar C."/>
        </authorList>
    </citation>
    <scope>NUCLEOTIDE SEQUENCE</scope>
    <source>
        <strain evidence="8">EXF-13308</strain>
    </source>
</reference>
<dbReference type="GO" id="GO:0051123">
    <property type="term" value="P:RNA polymerase II preinitiation complex assembly"/>
    <property type="evidence" value="ECO:0007669"/>
    <property type="project" value="InterPro"/>
</dbReference>
<comment type="caution">
    <text evidence="8">The sequence shown here is derived from an EMBL/GenBank/DDBJ whole genome shotgun (WGS) entry which is preliminary data.</text>
</comment>
<dbReference type="SUPFAM" id="SSF47113">
    <property type="entry name" value="Histone-fold"/>
    <property type="match status" value="1"/>
</dbReference>
<feature type="compositionally biased region" description="Low complexity" evidence="6">
    <location>
        <begin position="1"/>
        <end position="12"/>
    </location>
</feature>
<dbReference type="Proteomes" id="UP001174694">
    <property type="component" value="Unassembled WGS sequence"/>
</dbReference>
<name>A0AA38RDW7_9PEZI</name>
<organism evidence="8 9">
    <name type="scientific">Pleurostoma richardsiae</name>
    <dbReference type="NCBI Taxonomy" id="41990"/>
    <lineage>
        <taxon>Eukaryota</taxon>
        <taxon>Fungi</taxon>
        <taxon>Dikarya</taxon>
        <taxon>Ascomycota</taxon>
        <taxon>Pezizomycotina</taxon>
        <taxon>Sordariomycetes</taxon>
        <taxon>Sordariomycetidae</taxon>
        <taxon>Calosphaeriales</taxon>
        <taxon>Pleurostomataceae</taxon>
        <taxon>Pleurostoma</taxon>
    </lineage>
</organism>
<evidence type="ECO:0000313" key="9">
    <source>
        <dbReference type="Proteomes" id="UP001174694"/>
    </source>
</evidence>
<evidence type="ECO:0000256" key="6">
    <source>
        <dbReference type="SAM" id="MobiDB-lite"/>
    </source>
</evidence>
<dbReference type="InterPro" id="IPR045127">
    <property type="entry name" value="TAF11-like"/>
</dbReference>
<dbReference type="Pfam" id="PF04719">
    <property type="entry name" value="TAFII28"/>
    <property type="match status" value="1"/>
</dbReference>
<accession>A0AA38RDW7</accession>
<sequence>MASPPYSYSPSALSPPYPSHSQLPSLNTSMTSKKRSITGDALTPSIKRRKASTMSITSTSSAHPLRQTSFPPDDSPFGARSPSIDFDNASLVSGSAVSSAVGQPPRKKRGRKSKAEKAREQTPSVAPTAISGVSGAGSGAGRDKNNAAAEGADDEDEQVEMGVTKNERTKEEREEERRLRFMLLSQMDKDQHERYEVWHAAKFSDAVIKRVVNATVSQSVPNNIAHAVKSAAKVFIGDLLEQARRVQVEWVAKTGEKQSDVPPPEWPYDEDEHWPGGENGAKVGNPKVKPTEPPRGPLRPDHLREAWRRYNTGVEGGSVGRLGLWHVQQQSGVERFAVRAGGRRLFK</sequence>
<evidence type="ECO:0000256" key="3">
    <source>
        <dbReference type="ARBA" id="ARBA00023015"/>
    </source>
</evidence>
<proteinExistence type="inferred from homology"/>
<dbReference type="GO" id="GO:0016251">
    <property type="term" value="F:RNA polymerase II general transcription initiation factor activity"/>
    <property type="evidence" value="ECO:0007669"/>
    <property type="project" value="TreeGrafter"/>
</dbReference>
<dbReference type="AlphaFoldDB" id="A0AA38RDW7"/>
<feature type="compositionally biased region" description="Low complexity" evidence="6">
    <location>
        <begin position="89"/>
        <end position="102"/>
    </location>
</feature>
<evidence type="ECO:0000259" key="7">
    <source>
        <dbReference type="Pfam" id="PF04719"/>
    </source>
</evidence>
<keyword evidence="4" id="KW-0804">Transcription</keyword>
<dbReference type="InterPro" id="IPR006809">
    <property type="entry name" value="TAFII28_dom"/>
</dbReference>
<evidence type="ECO:0000313" key="8">
    <source>
        <dbReference type="EMBL" id="KAJ9143882.1"/>
    </source>
</evidence>
<evidence type="ECO:0000256" key="5">
    <source>
        <dbReference type="ARBA" id="ARBA00023242"/>
    </source>
</evidence>
<gene>
    <name evidence="8" type="ORF">NKR23_g6429</name>
</gene>
<protein>
    <submittedName>
        <fullName evidence="8">Transcription initiation factor TFIID subunit 11</fullName>
    </submittedName>
</protein>
<feature type="domain" description="TAFII28-like protein" evidence="7">
    <location>
        <begin position="182"/>
        <end position="309"/>
    </location>
</feature>
<feature type="compositionally biased region" description="Polar residues" evidence="6">
    <location>
        <begin position="20"/>
        <end position="31"/>
    </location>
</feature>
<feature type="region of interest" description="Disordered" evidence="6">
    <location>
        <begin position="1"/>
        <end position="172"/>
    </location>
</feature>
<keyword evidence="3" id="KW-0805">Transcription regulation</keyword>
<evidence type="ECO:0000256" key="2">
    <source>
        <dbReference type="ARBA" id="ARBA00009788"/>
    </source>
</evidence>
<dbReference type="GO" id="GO:0046982">
    <property type="term" value="F:protein heterodimerization activity"/>
    <property type="evidence" value="ECO:0007669"/>
    <property type="project" value="InterPro"/>
</dbReference>
<comment type="subcellular location">
    <subcellularLocation>
        <location evidence="1">Nucleus</location>
    </subcellularLocation>
</comment>
<feature type="region of interest" description="Disordered" evidence="6">
    <location>
        <begin position="255"/>
        <end position="301"/>
    </location>
</feature>
<keyword evidence="5" id="KW-0539">Nucleus</keyword>
<dbReference type="PANTHER" id="PTHR13218">
    <property type="entry name" value="TRANSCRIPTION INITIATION FACTOR TFIID SUBUNIT 11-RELATED"/>
    <property type="match status" value="1"/>
</dbReference>
<dbReference type="EMBL" id="JANBVO010000018">
    <property type="protein sequence ID" value="KAJ9143882.1"/>
    <property type="molecule type" value="Genomic_DNA"/>
</dbReference>
<dbReference type="InterPro" id="IPR009072">
    <property type="entry name" value="Histone-fold"/>
</dbReference>
<dbReference type="CDD" id="cd08048">
    <property type="entry name" value="HFD_TAF11"/>
    <property type="match status" value="1"/>
</dbReference>
<dbReference type="PANTHER" id="PTHR13218:SF8">
    <property type="entry name" value="TRANSCRIPTION INITIATION FACTOR TFIID SUBUNIT 11"/>
    <property type="match status" value="1"/>
</dbReference>
<dbReference type="Gene3D" id="1.10.20.10">
    <property type="entry name" value="Histone, subunit A"/>
    <property type="match status" value="1"/>
</dbReference>
<keyword evidence="9" id="KW-1185">Reference proteome</keyword>
<comment type="similarity">
    <text evidence="2">Belongs to the TAF11 family.</text>
</comment>
<feature type="compositionally biased region" description="Low complexity" evidence="6">
    <location>
        <begin position="52"/>
        <end position="61"/>
    </location>
</feature>